<evidence type="ECO:0000313" key="7">
    <source>
        <dbReference type="Proteomes" id="UP000218811"/>
    </source>
</evidence>
<feature type="region of interest" description="Disordered" evidence="2">
    <location>
        <begin position="537"/>
        <end position="577"/>
    </location>
</feature>
<dbReference type="PROSITE" id="PS51767">
    <property type="entry name" value="PEPTIDASE_A1"/>
    <property type="match status" value="1"/>
</dbReference>
<keyword evidence="6" id="KW-0378">Hydrolase</keyword>
<name>A0A2H3JH78_WOLCO</name>
<dbReference type="CDD" id="cd05471">
    <property type="entry name" value="pepsin_like"/>
    <property type="match status" value="1"/>
</dbReference>
<dbReference type="PANTHER" id="PTHR47966:SF51">
    <property type="entry name" value="BETA-SITE APP-CLEAVING ENZYME, ISOFORM A-RELATED"/>
    <property type="match status" value="1"/>
</dbReference>
<dbReference type="OMA" id="GAGQFDW"/>
<dbReference type="GO" id="GO:0004190">
    <property type="term" value="F:aspartic-type endopeptidase activity"/>
    <property type="evidence" value="ECO:0007669"/>
    <property type="project" value="InterPro"/>
</dbReference>
<proteinExistence type="inferred from homology"/>
<feature type="signal peptide" evidence="4">
    <location>
        <begin position="1"/>
        <end position="20"/>
    </location>
</feature>
<dbReference type="InterPro" id="IPR021109">
    <property type="entry name" value="Peptidase_aspartic_dom_sf"/>
</dbReference>
<dbReference type="SUPFAM" id="SSF50630">
    <property type="entry name" value="Acid proteases"/>
    <property type="match status" value="1"/>
</dbReference>
<comment type="similarity">
    <text evidence="1">Belongs to the peptidase A1 family.</text>
</comment>
<dbReference type="EMBL" id="KB468113">
    <property type="protein sequence ID" value="PCH41241.1"/>
    <property type="molecule type" value="Genomic_DNA"/>
</dbReference>
<dbReference type="PANTHER" id="PTHR47966">
    <property type="entry name" value="BETA-SITE APP-CLEAVING ENZYME, ISOFORM A-RELATED"/>
    <property type="match status" value="1"/>
</dbReference>
<protein>
    <submittedName>
        <fullName evidence="6">Acid protease</fullName>
    </submittedName>
</protein>
<dbReference type="Proteomes" id="UP000218811">
    <property type="component" value="Unassembled WGS sequence"/>
</dbReference>
<dbReference type="OrthoDB" id="2747330at2759"/>
<keyword evidence="7" id="KW-1185">Reference proteome</keyword>
<dbReference type="AlphaFoldDB" id="A0A2H3JH78"/>
<keyword evidence="6" id="KW-0645">Protease</keyword>
<dbReference type="InterPro" id="IPR001461">
    <property type="entry name" value="Aspartic_peptidase_A1"/>
</dbReference>
<keyword evidence="3" id="KW-1133">Transmembrane helix</keyword>
<dbReference type="InterPro" id="IPR033121">
    <property type="entry name" value="PEPTIDASE_A1"/>
</dbReference>
<reference evidence="6 7" key="1">
    <citation type="journal article" date="2012" name="Science">
        <title>The Paleozoic origin of enzymatic lignin decomposition reconstructed from 31 fungal genomes.</title>
        <authorList>
            <person name="Floudas D."/>
            <person name="Binder M."/>
            <person name="Riley R."/>
            <person name="Barry K."/>
            <person name="Blanchette R.A."/>
            <person name="Henrissat B."/>
            <person name="Martinez A.T."/>
            <person name="Otillar R."/>
            <person name="Spatafora J.W."/>
            <person name="Yadav J.S."/>
            <person name="Aerts A."/>
            <person name="Benoit I."/>
            <person name="Boyd A."/>
            <person name="Carlson A."/>
            <person name="Copeland A."/>
            <person name="Coutinho P.M."/>
            <person name="de Vries R.P."/>
            <person name="Ferreira P."/>
            <person name="Findley K."/>
            <person name="Foster B."/>
            <person name="Gaskell J."/>
            <person name="Glotzer D."/>
            <person name="Gorecki P."/>
            <person name="Heitman J."/>
            <person name="Hesse C."/>
            <person name="Hori C."/>
            <person name="Igarashi K."/>
            <person name="Jurgens J.A."/>
            <person name="Kallen N."/>
            <person name="Kersten P."/>
            <person name="Kohler A."/>
            <person name="Kuees U."/>
            <person name="Kumar T.K.A."/>
            <person name="Kuo A."/>
            <person name="LaButti K."/>
            <person name="Larrondo L.F."/>
            <person name="Lindquist E."/>
            <person name="Ling A."/>
            <person name="Lombard V."/>
            <person name="Lucas S."/>
            <person name="Lundell T."/>
            <person name="Martin R."/>
            <person name="McLaughlin D.J."/>
            <person name="Morgenstern I."/>
            <person name="Morin E."/>
            <person name="Murat C."/>
            <person name="Nagy L.G."/>
            <person name="Nolan M."/>
            <person name="Ohm R.A."/>
            <person name="Patyshakuliyeva A."/>
            <person name="Rokas A."/>
            <person name="Ruiz-Duenas F.J."/>
            <person name="Sabat G."/>
            <person name="Salamov A."/>
            <person name="Samejima M."/>
            <person name="Schmutz J."/>
            <person name="Slot J.C."/>
            <person name="St John F."/>
            <person name="Stenlid J."/>
            <person name="Sun H."/>
            <person name="Sun S."/>
            <person name="Syed K."/>
            <person name="Tsang A."/>
            <person name="Wiebenga A."/>
            <person name="Young D."/>
            <person name="Pisabarro A."/>
            <person name="Eastwood D.C."/>
            <person name="Martin F."/>
            <person name="Cullen D."/>
            <person name="Grigoriev I.V."/>
            <person name="Hibbett D.S."/>
        </authorList>
    </citation>
    <scope>NUCLEOTIDE SEQUENCE [LARGE SCALE GENOMIC DNA]</scope>
    <source>
        <strain evidence="6 7">MD-104</strain>
    </source>
</reference>
<evidence type="ECO:0000256" key="3">
    <source>
        <dbReference type="SAM" id="Phobius"/>
    </source>
</evidence>
<feature type="chain" id="PRO_5013877507" evidence="4">
    <location>
        <begin position="21"/>
        <end position="577"/>
    </location>
</feature>
<evidence type="ECO:0000259" key="5">
    <source>
        <dbReference type="PROSITE" id="PS51767"/>
    </source>
</evidence>
<dbReference type="Pfam" id="PF00026">
    <property type="entry name" value="Asp"/>
    <property type="match status" value="1"/>
</dbReference>
<feature type="domain" description="Peptidase A1" evidence="5">
    <location>
        <begin position="73"/>
        <end position="395"/>
    </location>
</feature>
<sequence length="577" mass="61231">MRARALSLWLMLSAASVSSAVKIPVTRHKLPSTNAHLRRRGGRTGFTRPVVDAASGSSSGDALDLTTVHDLLYIANVTIGGIEYPVQVDTGSSDLWVKGSSHPIPNVKQETSITYNMTYGIGWAYGNVSYADVEFAGIEVANQAFMDVSSASNPALSYGADGIIGLGFDSLSTIDALVNHSGADTGRTFLYNAFAQDKSEPNFISFTLQDDADQYDTVQGYFSIGEYEPQYTDVKNSPKISTWPEAYPIRWTVLLEALLVGSKAVSVSTTVNGAPSNRAVVDLDSGTSYTYAPTEICNAIYGDVEGAEYHADMGMWVVPCSAEVDIALQFDGTVYPINPLDVTPVNIDNKSQCIGTFIPQSVSVGGGEFDWLIGDNVLRSMYAVYDFGDYDSSGNRGNPYVQLLSLVDPDKASVAFHSIRGGQPSNITYNAANVSSEAAGSTTVTLSDELSHSLKSVGDYLPAILALVAFNTIVMLGLVGAGAVYFLRRRGKGKARARKTPGRLSPMPAANTMSTYPLIAGGGEYQPVSMALTDDGFTPPSPAFARPGHSGDLSTARAGDAAAERPVSLADRPMSVA</sequence>
<keyword evidence="4" id="KW-0732">Signal</keyword>
<evidence type="ECO:0000256" key="2">
    <source>
        <dbReference type="SAM" id="MobiDB-lite"/>
    </source>
</evidence>
<dbReference type="GO" id="GO:0006508">
    <property type="term" value="P:proteolysis"/>
    <property type="evidence" value="ECO:0007669"/>
    <property type="project" value="UniProtKB-KW"/>
</dbReference>
<dbReference type="InterPro" id="IPR034164">
    <property type="entry name" value="Pepsin-like_dom"/>
</dbReference>
<dbReference type="PRINTS" id="PR00792">
    <property type="entry name" value="PEPSIN"/>
</dbReference>
<keyword evidence="3" id="KW-0472">Membrane</keyword>
<accession>A0A2H3JH78</accession>
<evidence type="ECO:0000256" key="1">
    <source>
        <dbReference type="ARBA" id="ARBA00007447"/>
    </source>
</evidence>
<evidence type="ECO:0000313" key="6">
    <source>
        <dbReference type="EMBL" id="PCH41241.1"/>
    </source>
</evidence>
<dbReference type="Gene3D" id="2.40.70.10">
    <property type="entry name" value="Acid Proteases"/>
    <property type="match status" value="2"/>
</dbReference>
<organism evidence="6 7">
    <name type="scientific">Wolfiporia cocos (strain MD-104)</name>
    <name type="common">Brown rot fungus</name>
    <dbReference type="NCBI Taxonomy" id="742152"/>
    <lineage>
        <taxon>Eukaryota</taxon>
        <taxon>Fungi</taxon>
        <taxon>Dikarya</taxon>
        <taxon>Basidiomycota</taxon>
        <taxon>Agaricomycotina</taxon>
        <taxon>Agaricomycetes</taxon>
        <taxon>Polyporales</taxon>
        <taxon>Phaeolaceae</taxon>
        <taxon>Wolfiporia</taxon>
    </lineage>
</organism>
<evidence type="ECO:0000256" key="4">
    <source>
        <dbReference type="SAM" id="SignalP"/>
    </source>
</evidence>
<gene>
    <name evidence="6" type="ORF">WOLCODRAFT_24594</name>
</gene>
<keyword evidence="3" id="KW-0812">Transmembrane</keyword>
<feature type="transmembrane region" description="Helical" evidence="3">
    <location>
        <begin position="460"/>
        <end position="487"/>
    </location>
</feature>